<reference evidence="1 2" key="1">
    <citation type="journal article" date="2013" name="Genome Announc.">
        <title>Draft Genome Sequence of Cyclobacterium qasimii Strain M12-11BT, Isolated from Arctic Marine Sediment.</title>
        <authorList>
            <person name="Shivaji S."/>
            <person name="Ara S."/>
            <person name="Singh A."/>
            <person name="Kumar Pinnaka A."/>
        </authorList>
    </citation>
    <scope>NUCLEOTIDE SEQUENCE [LARGE SCALE GENOMIC DNA]</scope>
    <source>
        <strain evidence="1 2">M12-11B</strain>
    </source>
</reference>
<accession>S7VBC6</accession>
<dbReference type="AlphaFoldDB" id="S7VBC6"/>
<proteinExistence type="predicted"/>
<protein>
    <submittedName>
        <fullName evidence="1">Uncharacterized protein</fullName>
    </submittedName>
</protein>
<gene>
    <name evidence="1" type="ORF">ADICYQ_3826</name>
</gene>
<evidence type="ECO:0000313" key="1">
    <source>
        <dbReference type="EMBL" id="EPR67271.1"/>
    </source>
</evidence>
<evidence type="ECO:0000313" key="2">
    <source>
        <dbReference type="Proteomes" id="UP000014974"/>
    </source>
</evidence>
<sequence>MKTVEKTSLNTLILAVLLLFFCNNADKISQPFTALRDFSPT</sequence>
<organism evidence="1 2">
    <name type="scientific">Cyclobacterium qasimii M12-11B</name>
    <dbReference type="NCBI Taxonomy" id="641524"/>
    <lineage>
        <taxon>Bacteria</taxon>
        <taxon>Pseudomonadati</taxon>
        <taxon>Bacteroidota</taxon>
        <taxon>Cytophagia</taxon>
        <taxon>Cytophagales</taxon>
        <taxon>Cyclobacteriaceae</taxon>
        <taxon>Cyclobacterium</taxon>
    </lineage>
</organism>
<dbReference type="Proteomes" id="UP000014974">
    <property type="component" value="Unassembled WGS sequence"/>
</dbReference>
<dbReference type="EMBL" id="ATNM01000134">
    <property type="protein sequence ID" value="EPR67271.1"/>
    <property type="molecule type" value="Genomic_DNA"/>
</dbReference>
<comment type="caution">
    <text evidence="1">The sequence shown here is derived from an EMBL/GenBank/DDBJ whole genome shotgun (WGS) entry which is preliminary data.</text>
</comment>
<name>S7VBC6_9BACT</name>